<dbReference type="AlphaFoldDB" id="A0A173R7I0"/>
<evidence type="ECO:0000313" key="2">
    <source>
        <dbReference type="Proteomes" id="UP000095649"/>
    </source>
</evidence>
<gene>
    <name evidence="1" type="ORF">ERS852582_00302</name>
</gene>
<dbReference type="EMBL" id="CYXN01000001">
    <property type="protein sequence ID" value="CUM73569.1"/>
    <property type="molecule type" value="Genomic_DNA"/>
</dbReference>
<organism evidence="1 2">
    <name type="scientific">Faecalibacterium prausnitzii</name>
    <dbReference type="NCBI Taxonomy" id="853"/>
    <lineage>
        <taxon>Bacteria</taxon>
        <taxon>Bacillati</taxon>
        <taxon>Bacillota</taxon>
        <taxon>Clostridia</taxon>
        <taxon>Eubacteriales</taxon>
        <taxon>Oscillospiraceae</taxon>
        <taxon>Faecalibacterium</taxon>
    </lineage>
</organism>
<sequence>MIYYMETPEPWLTLRCLHFYRKHSTERLKLAYLLIYPLKSV</sequence>
<name>A0A173R7I0_9FIRM</name>
<reference evidence="1 2" key="1">
    <citation type="submission" date="2015-09" db="EMBL/GenBank/DDBJ databases">
        <authorList>
            <consortium name="Pathogen Informatics"/>
        </authorList>
    </citation>
    <scope>NUCLEOTIDE SEQUENCE [LARGE SCALE GENOMIC DNA]</scope>
    <source>
        <strain evidence="1 2">2789STDY5834970</strain>
    </source>
</reference>
<accession>A0A173R7I0</accession>
<protein>
    <submittedName>
        <fullName evidence="1">Uncharacterized protein</fullName>
    </submittedName>
</protein>
<dbReference type="Proteomes" id="UP000095649">
    <property type="component" value="Unassembled WGS sequence"/>
</dbReference>
<proteinExistence type="predicted"/>
<evidence type="ECO:0000313" key="1">
    <source>
        <dbReference type="EMBL" id="CUM73569.1"/>
    </source>
</evidence>